<geneLocation type="plasmid" evidence="1 2">
    <name>lp36</name>
</geneLocation>
<organism evidence="1 2">
    <name type="scientific">Borreliella americana</name>
    <dbReference type="NCBI Taxonomy" id="478807"/>
    <lineage>
        <taxon>Bacteria</taxon>
        <taxon>Pseudomonadati</taxon>
        <taxon>Spirochaetota</taxon>
        <taxon>Spirochaetia</taxon>
        <taxon>Spirochaetales</taxon>
        <taxon>Borreliaceae</taxon>
        <taxon>Borreliella</taxon>
    </lineage>
</organism>
<protein>
    <submittedName>
        <fullName evidence="1">Uncharacterized protein</fullName>
    </submittedName>
</protein>
<evidence type="ECO:0000313" key="2">
    <source>
        <dbReference type="Proteomes" id="UP001305925"/>
    </source>
</evidence>
<sequence length="112" mass="12511">MIIRSNMCILLLTIILFVSCKFFGNSGSSKESGDYLLDNTNKISNSRIAIYSIKQDENTNDTTSGAIKNKSASEMLADASATSKEEKQETKDTLTEEDNKKLMDFFIKTTTY</sequence>
<keyword evidence="2" id="KW-1185">Reference proteome</keyword>
<evidence type="ECO:0000313" key="1">
    <source>
        <dbReference type="EMBL" id="XOU08904.1"/>
    </source>
</evidence>
<name>A0ACD5G5K6_9SPIR</name>
<reference evidence="1" key="1">
    <citation type="submission" date="2024-11" db="EMBL/GenBank/DDBJ databases">
        <title>Sequencing of Borrelia variable plasmids from multiple Borrelia sensu lato isolates.</title>
        <authorList>
            <person name="Mongodin E.F."/>
            <person name="Rudenko N."/>
            <person name="Fraser C.M."/>
            <person name="Schutzer S."/>
            <person name="Luft B."/>
            <person name="Morgan R."/>
            <person name="Casjens S."/>
            <person name="Qiu W."/>
        </authorList>
    </citation>
    <scope>NUCLEOTIDE SEQUENCE</scope>
    <source>
        <strain evidence="1">SCW30h</strain>
    </source>
</reference>
<accession>A0ACD5G5K6</accession>
<keyword evidence="1" id="KW-0614">Plasmid</keyword>
<gene>
    <name evidence="1" type="ORF">QIA00_04875</name>
</gene>
<proteinExistence type="predicted"/>
<dbReference type="Proteomes" id="UP001305925">
    <property type="component" value="Plasmid lp36"/>
</dbReference>
<dbReference type="EMBL" id="CP179252">
    <property type="protein sequence ID" value="XOU08904.1"/>
    <property type="molecule type" value="Genomic_DNA"/>
</dbReference>